<dbReference type="RefSeq" id="WP_077099670.1">
    <property type="nucleotide sequence ID" value="NZ_LT717700.1"/>
</dbReference>
<dbReference type="AlphaFoldDB" id="A0A2U3NBR4"/>
<evidence type="ECO:0000313" key="3">
    <source>
        <dbReference type="Proteomes" id="UP000241595"/>
    </source>
</evidence>
<dbReference type="OrthoDB" id="4735234at2"/>
<sequence length="98" mass="10765">MRHITLGAHRDIHDAEAVAFWIFAGIIMVIAFGEALAVLAVVFAILAATSWIYHRVERRLGRHDAALAPVARLRPESIAQRDLKTTSAGPTWRGPRAA</sequence>
<reference evidence="2 3" key="1">
    <citation type="submission" date="2017-01" db="EMBL/GenBank/DDBJ databases">
        <authorList>
            <consortium name="Urmite Genomes"/>
        </authorList>
    </citation>
    <scope>NUCLEOTIDE SEQUENCE [LARGE SCALE GENOMIC DNA]</scope>
    <source>
        <strain evidence="2 3">AB308</strain>
    </source>
</reference>
<keyword evidence="3" id="KW-1185">Reference proteome</keyword>
<dbReference type="STRING" id="1841859.GCA_900157385_02457"/>
<dbReference type="EMBL" id="FTRV01000011">
    <property type="protein sequence ID" value="SPM28971.1"/>
    <property type="molecule type" value="Genomic_DNA"/>
</dbReference>
<feature type="transmembrane region" description="Helical" evidence="1">
    <location>
        <begin position="20"/>
        <end position="53"/>
    </location>
</feature>
<evidence type="ECO:0000313" key="2">
    <source>
        <dbReference type="EMBL" id="SPM28971.1"/>
    </source>
</evidence>
<keyword evidence="1" id="KW-1133">Transmembrane helix</keyword>
<keyword evidence="1" id="KW-0472">Membrane</keyword>
<evidence type="ECO:0008006" key="4">
    <source>
        <dbReference type="Google" id="ProtNLM"/>
    </source>
</evidence>
<dbReference type="Proteomes" id="UP000241595">
    <property type="component" value="Unassembled WGS sequence"/>
</dbReference>
<protein>
    <recommendedName>
        <fullName evidence="4">Transmembrane protein</fullName>
    </recommendedName>
</protein>
<proteinExistence type="predicted"/>
<accession>A0A2U3NBR4</accession>
<evidence type="ECO:0000256" key="1">
    <source>
        <dbReference type="SAM" id="Phobius"/>
    </source>
</evidence>
<keyword evidence="1" id="KW-0812">Transmembrane</keyword>
<gene>
    <name evidence="2" type="ORF">MTAB308_2461</name>
</gene>
<name>A0A2U3NBR4_9MYCO</name>
<organism evidence="2 3">
    <name type="scientific">Mycobacterium terramassiliense</name>
    <dbReference type="NCBI Taxonomy" id="1841859"/>
    <lineage>
        <taxon>Bacteria</taxon>
        <taxon>Bacillati</taxon>
        <taxon>Actinomycetota</taxon>
        <taxon>Actinomycetes</taxon>
        <taxon>Mycobacteriales</taxon>
        <taxon>Mycobacteriaceae</taxon>
        <taxon>Mycobacterium</taxon>
    </lineage>
</organism>